<reference evidence="2 3" key="1">
    <citation type="submission" date="2024-03" db="EMBL/GenBank/DDBJ databases">
        <title>Draft genome sequence of Pseudonocardia sp. DW16-2.</title>
        <authorList>
            <person name="Duangmal K."/>
        </authorList>
    </citation>
    <scope>NUCLEOTIDE SEQUENCE [LARGE SCALE GENOMIC DNA]</scope>
    <source>
        <strain evidence="2 3">DW16-2</strain>
    </source>
</reference>
<sequence length="205" mass="20997">MIDRRSTDLDEQPPSSPAEALAIVEREQARHAPDLAPFFVLWGLAWVAIGLAWFGSGSGLWSAAVAGIVTAVAVAGGMVVSAVLGSRIDRGVSGPSRTAGARLGVGWVVAMAATGAVAVGVVRLTEPGSAVVAALFPTLFVLVVGVIYMMTGALWRSRPDFGLGIALQVVAVATVFTPLPWNNLVMAVGGGGSLVVAGLLRRGRR</sequence>
<organism evidence="2 3">
    <name type="scientific">Pseudonocardia spirodelae</name>
    <dbReference type="NCBI Taxonomy" id="3133431"/>
    <lineage>
        <taxon>Bacteria</taxon>
        <taxon>Bacillati</taxon>
        <taxon>Actinomycetota</taxon>
        <taxon>Actinomycetes</taxon>
        <taxon>Pseudonocardiales</taxon>
        <taxon>Pseudonocardiaceae</taxon>
        <taxon>Pseudonocardia</taxon>
    </lineage>
</organism>
<dbReference type="Proteomes" id="UP001364211">
    <property type="component" value="Unassembled WGS sequence"/>
</dbReference>
<dbReference type="EMBL" id="JBBJUP010000005">
    <property type="protein sequence ID" value="MEJ8278766.1"/>
    <property type="molecule type" value="Genomic_DNA"/>
</dbReference>
<evidence type="ECO:0000256" key="1">
    <source>
        <dbReference type="SAM" id="Phobius"/>
    </source>
</evidence>
<comment type="caution">
    <text evidence="2">The sequence shown here is derived from an EMBL/GenBank/DDBJ whole genome shotgun (WGS) entry which is preliminary data.</text>
</comment>
<keyword evidence="1" id="KW-0472">Membrane</keyword>
<feature type="transmembrane region" description="Helical" evidence="1">
    <location>
        <begin position="60"/>
        <end position="84"/>
    </location>
</feature>
<proteinExistence type="predicted"/>
<protein>
    <recommendedName>
        <fullName evidence="4">Transporter</fullName>
    </recommendedName>
</protein>
<keyword evidence="1" id="KW-0812">Transmembrane</keyword>
<keyword evidence="1" id="KW-1133">Transmembrane helix</keyword>
<name>A0ABU8T5E4_9PSEU</name>
<feature type="transmembrane region" description="Helical" evidence="1">
    <location>
        <begin position="184"/>
        <end position="200"/>
    </location>
</feature>
<evidence type="ECO:0008006" key="4">
    <source>
        <dbReference type="Google" id="ProtNLM"/>
    </source>
</evidence>
<dbReference type="RefSeq" id="WP_340287375.1">
    <property type="nucleotide sequence ID" value="NZ_JBBJUP010000005.1"/>
</dbReference>
<accession>A0ABU8T5E4</accession>
<feature type="transmembrane region" description="Helical" evidence="1">
    <location>
        <begin position="35"/>
        <end position="54"/>
    </location>
</feature>
<gene>
    <name evidence="2" type="ORF">WJX68_07465</name>
</gene>
<feature type="transmembrane region" description="Helical" evidence="1">
    <location>
        <begin position="161"/>
        <end position="178"/>
    </location>
</feature>
<evidence type="ECO:0000313" key="3">
    <source>
        <dbReference type="Proteomes" id="UP001364211"/>
    </source>
</evidence>
<keyword evidence="3" id="KW-1185">Reference proteome</keyword>
<feature type="transmembrane region" description="Helical" evidence="1">
    <location>
        <begin position="105"/>
        <end position="124"/>
    </location>
</feature>
<feature type="transmembrane region" description="Helical" evidence="1">
    <location>
        <begin position="130"/>
        <end position="149"/>
    </location>
</feature>
<evidence type="ECO:0000313" key="2">
    <source>
        <dbReference type="EMBL" id="MEJ8278766.1"/>
    </source>
</evidence>